<evidence type="ECO:0000256" key="1">
    <source>
        <dbReference type="SAM" id="MobiDB-lite"/>
    </source>
</evidence>
<reference evidence="3" key="1">
    <citation type="journal article" date="2020" name="Stud. Mycol.">
        <title>101 Dothideomycetes genomes: a test case for predicting lifestyles and emergence of pathogens.</title>
        <authorList>
            <person name="Haridas S."/>
            <person name="Albert R."/>
            <person name="Binder M."/>
            <person name="Bloem J."/>
            <person name="Labutti K."/>
            <person name="Salamov A."/>
            <person name="Andreopoulos B."/>
            <person name="Baker S."/>
            <person name="Barry K."/>
            <person name="Bills G."/>
            <person name="Bluhm B."/>
            <person name="Cannon C."/>
            <person name="Castanera R."/>
            <person name="Culley D."/>
            <person name="Daum C."/>
            <person name="Ezra D."/>
            <person name="Gonzalez J."/>
            <person name="Henrissat B."/>
            <person name="Kuo A."/>
            <person name="Liang C."/>
            <person name="Lipzen A."/>
            <person name="Lutzoni F."/>
            <person name="Magnuson J."/>
            <person name="Mondo S."/>
            <person name="Nolan M."/>
            <person name="Ohm R."/>
            <person name="Pangilinan J."/>
            <person name="Park H.-J."/>
            <person name="Ramirez L."/>
            <person name="Alfaro M."/>
            <person name="Sun H."/>
            <person name="Tritt A."/>
            <person name="Yoshinaga Y."/>
            <person name="Zwiers L.-H."/>
            <person name="Turgeon B."/>
            <person name="Goodwin S."/>
            <person name="Spatafora J."/>
            <person name="Crous P."/>
            <person name="Grigoriev I."/>
        </authorList>
    </citation>
    <scope>NUCLEOTIDE SEQUENCE</scope>
    <source>
        <strain evidence="3">CBS 627.86</strain>
    </source>
</reference>
<protein>
    <submittedName>
        <fullName evidence="3">Uncharacterized protein</fullName>
    </submittedName>
</protein>
<name>A0A6A5YVE1_9PLEO</name>
<feature type="region of interest" description="Disordered" evidence="1">
    <location>
        <begin position="19"/>
        <end position="233"/>
    </location>
</feature>
<feature type="compositionally biased region" description="Acidic residues" evidence="1">
    <location>
        <begin position="343"/>
        <end position="357"/>
    </location>
</feature>
<dbReference type="EMBL" id="ML977339">
    <property type="protein sequence ID" value="KAF2110048.1"/>
    <property type="molecule type" value="Genomic_DNA"/>
</dbReference>
<feature type="compositionally biased region" description="Pro residues" evidence="1">
    <location>
        <begin position="261"/>
        <end position="270"/>
    </location>
</feature>
<feature type="compositionally biased region" description="Pro residues" evidence="1">
    <location>
        <begin position="435"/>
        <end position="447"/>
    </location>
</feature>
<feature type="compositionally biased region" description="Basic and acidic residues" evidence="1">
    <location>
        <begin position="405"/>
        <end position="417"/>
    </location>
</feature>
<keyword evidence="4" id="KW-1185">Reference proteome</keyword>
<feature type="compositionally biased region" description="Polar residues" evidence="1">
    <location>
        <begin position="87"/>
        <end position="112"/>
    </location>
</feature>
<feature type="region of interest" description="Disordered" evidence="1">
    <location>
        <begin position="247"/>
        <end position="502"/>
    </location>
</feature>
<feature type="signal peptide" evidence="2">
    <location>
        <begin position="1"/>
        <end position="21"/>
    </location>
</feature>
<feature type="compositionally biased region" description="Acidic residues" evidence="1">
    <location>
        <begin position="208"/>
        <end position="218"/>
    </location>
</feature>
<feature type="compositionally biased region" description="Basic and acidic residues" evidence="1">
    <location>
        <begin position="22"/>
        <end position="32"/>
    </location>
</feature>
<evidence type="ECO:0000313" key="4">
    <source>
        <dbReference type="Proteomes" id="UP000799770"/>
    </source>
</evidence>
<dbReference type="AlphaFoldDB" id="A0A6A5YVE1"/>
<feature type="compositionally biased region" description="Pro residues" evidence="1">
    <location>
        <begin position="219"/>
        <end position="231"/>
    </location>
</feature>
<feature type="chain" id="PRO_5025604886" evidence="2">
    <location>
        <begin position="22"/>
        <end position="703"/>
    </location>
</feature>
<accession>A0A6A5YVE1</accession>
<evidence type="ECO:0000313" key="3">
    <source>
        <dbReference type="EMBL" id="KAF2110048.1"/>
    </source>
</evidence>
<keyword evidence="2" id="KW-0732">Signal</keyword>
<feature type="compositionally biased region" description="Polar residues" evidence="1">
    <location>
        <begin position="141"/>
        <end position="162"/>
    </location>
</feature>
<sequence length="703" mass="75614">MAPTRFSVLALLAFSSSTSWAHPHEVRDDATRRPWPPHHSKSKPLPPVLPTPSNAISLTPPKYSVSWETQGPEPTDEPGLPPVIPLPSNQISLGPPSYSISWDGQGPEPTTSEDPGDVPTPTPTPEDPEDPTDPPSYPTPSNSNQISLYPPSASVSWDSGSLPTADPGLPPVIVPSPSNNIGLQPPKYSISWYRRQYEEDPEPTAVPEPEDPEPEPEDPAPGPIVLPPLPIFTPKNSIGIQPPHYSIIWGKRQDEEDPAPTEDPAPPLQTPPDQITVLPPQASVSWGKREEVEAATATNSIGLQFPTYSLWWPKPSPSKPPVISWGRRQEDEPEPTDFPTPADPEEPIPEDPEEPFPGDDVPLPPLPQPANSIGVQPPSATIIWGRDAEAAPQSIQPPTASIIWSKEKREEDKREAEAEADAQGNSWGLVWPTRLPYPPWYPPPPQETPTQSNGWISWGRNAAPEPTAAGISWSYPKPPKPTKPGKSTKKTTATSSSTQNGWISWGKRSEITAAPVPIDGQYPKPSACALTTTVTRPVPCPLIKCPVACTIVEVALDAEYAGELTPEPSEHATPNCPVTLIVPGKCPTCACGVTPLPPATPLPTKPHYTPLKPTPISKFTTSSVIPPPKSGLCPTLTIMSILVCVPPMCPQARETACDLSIPLPIWEVRKREAATIKTVKAVARVDISTCTGTPTVTSTAVVR</sequence>
<organism evidence="3 4">
    <name type="scientific">Lophiotrema nucula</name>
    <dbReference type="NCBI Taxonomy" id="690887"/>
    <lineage>
        <taxon>Eukaryota</taxon>
        <taxon>Fungi</taxon>
        <taxon>Dikarya</taxon>
        <taxon>Ascomycota</taxon>
        <taxon>Pezizomycotina</taxon>
        <taxon>Dothideomycetes</taxon>
        <taxon>Pleosporomycetidae</taxon>
        <taxon>Pleosporales</taxon>
        <taxon>Lophiotremataceae</taxon>
        <taxon>Lophiotrema</taxon>
    </lineage>
</organism>
<proteinExistence type="predicted"/>
<gene>
    <name evidence="3" type="ORF">BDV96DRAFT_604131</name>
</gene>
<evidence type="ECO:0000256" key="2">
    <source>
        <dbReference type="SAM" id="SignalP"/>
    </source>
</evidence>
<dbReference type="Proteomes" id="UP000799770">
    <property type="component" value="Unassembled WGS sequence"/>
</dbReference>
<dbReference type="OrthoDB" id="3798666at2759"/>